<evidence type="ECO:0000313" key="1">
    <source>
        <dbReference type="EMBL" id="AFT71013.1"/>
    </source>
</evidence>
<dbReference type="eggNOG" id="ENOG503382N">
    <property type="taxonomic scope" value="Bacteria"/>
</dbReference>
<gene>
    <name evidence="1" type="ordered locus">B5T_02744</name>
</gene>
<sequence>MLADEIGGEAYSGALDSNVCLSGEWFDSLINFIENVLPTWRDDPIRPCQTSENSLTAQLCSRLTSASRHTPGWDFLQFKREEPDDTDGRRSIDIAIAPAGTMIWIEGREYTEYQTLLPIECKRLPTPVGSKRDEREYIYSCFSSTGGIQRFKAGHHGAAHSRAAMIGYIQADDIATWTKKIDQWIDELESSKTEDWSLADKLSLSRHDIMSRMASLRSIHTRHQNPNRIIIDHLWIEM</sequence>
<protein>
    <submittedName>
        <fullName evidence="1">Uncharacterized protein</fullName>
    </submittedName>
</protein>
<dbReference type="AlphaFoldDB" id="K0CEF0"/>
<evidence type="ECO:0000313" key="2">
    <source>
        <dbReference type="Proteomes" id="UP000006286"/>
    </source>
</evidence>
<dbReference type="HOGENOM" id="CLU_102103_0_0_6"/>
<dbReference type="KEGG" id="adi:B5T_02744"/>
<dbReference type="RefSeq" id="WP_014995079.1">
    <property type="nucleotide sequence ID" value="NC_018691.1"/>
</dbReference>
<dbReference type="Proteomes" id="UP000006286">
    <property type="component" value="Chromosome"/>
</dbReference>
<organism evidence="1 2">
    <name type="scientific">Alcanivorax dieselolei (strain DSM 16502 / CGMCC 1.3690 / MCCC 1A00001 / B-5)</name>
    <name type="common">Alloalcanivorax dieselolei</name>
    <dbReference type="NCBI Taxonomy" id="930169"/>
    <lineage>
        <taxon>Bacteria</taxon>
        <taxon>Pseudomonadati</taxon>
        <taxon>Pseudomonadota</taxon>
        <taxon>Gammaproteobacteria</taxon>
        <taxon>Oceanospirillales</taxon>
        <taxon>Alcanivoracaceae</taxon>
        <taxon>Alloalcanivorax</taxon>
    </lineage>
</organism>
<reference evidence="1 2" key="1">
    <citation type="journal article" date="2012" name="J. Bacteriol.">
        <title>Complete genome sequence of Alcanivorax dieselolei type strain B5.</title>
        <authorList>
            <person name="Lai Q."/>
            <person name="Li W."/>
            <person name="Shao Z."/>
        </authorList>
    </citation>
    <scope>NUCLEOTIDE SEQUENCE [LARGE SCALE GENOMIC DNA]</scope>
    <source>
        <strain evidence="2">DSM 16502 / CGMCC 1.3690 / B-5</strain>
    </source>
</reference>
<accession>K0CEF0</accession>
<keyword evidence="2" id="KW-1185">Reference proteome</keyword>
<dbReference type="EMBL" id="CP003466">
    <property type="protein sequence ID" value="AFT71013.1"/>
    <property type="molecule type" value="Genomic_DNA"/>
</dbReference>
<name>K0CEF0_ALCDB</name>
<dbReference type="OrthoDB" id="6913282at2"/>
<dbReference type="STRING" id="930169.B5T_02744"/>
<proteinExistence type="predicted"/>